<evidence type="ECO:0000313" key="8">
    <source>
        <dbReference type="Proteomes" id="UP001298681"/>
    </source>
</evidence>
<dbReference type="PANTHER" id="PTHR11265">
    <property type="entry name" value="S-ADENOSYL-METHYLTRANSFERASE MRAW"/>
    <property type="match status" value="1"/>
</dbReference>
<dbReference type="PANTHER" id="PTHR11265:SF0">
    <property type="entry name" value="12S RRNA N4-METHYLCYTIDINE METHYLTRANSFERASE"/>
    <property type="match status" value="1"/>
</dbReference>
<feature type="binding site" evidence="6">
    <location>
        <position position="99"/>
    </location>
    <ligand>
        <name>S-adenosyl-L-methionine</name>
        <dbReference type="ChEBI" id="CHEBI:59789"/>
    </ligand>
</feature>
<keyword evidence="4 6" id="KW-0808">Transferase</keyword>
<dbReference type="RefSeq" id="WP_087234816.1">
    <property type="nucleotide sequence ID" value="NZ_JAKNHQ010000007.1"/>
</dbReference>
<evidence type="ECO:0000256" key="6">
    <source>
        <dbReference type="HAMAP-Rule" id="MF_01007"/>
    </source>
</evidence>
<keyword evidence="6" id="KW-0963">Cytoplasm</keyword>
<dbReference type="SUPFAM" id="SSF53335">
    <property type="entry name" value="S-adenosyl-L-methionine-dependent methyltransferases"/>
    <property type="match status" value="1"/>
</dbReference>
<evidence type="ECO:0000256" key="5">
    <source>
        <dbReference type="ARBA" id="ARBA00022691"/>
    </source>
</evidence>
<dbReference type="EC" id="2.1.1.199" evidence="6"/>
<evidence type="ECO:0000256" key="4">
    <source>
        <dbReference type="ARBA" id="ARBA00022679"/>
    </source>
</evidence>
<comment type="function">
    <text evidence="6">Specifically methylates the N4 position of cytidine in position 1402 (C1402) of 16S rRNA.</text>
</comment>
<comment type="subcellular location">
    <subcellularLocation>
        <location evidence="6">Cytoplasm</location>
    </subcellularLocation>
</comment>
<feature type="binding site" evidence="6">
    <location>
        <begin position="33"/>
        <end position="35"/>
    </location>
    <ligand>
        <name>S-adenosyl-L-methionine</name>
        <dbReference type="ChEBI" id="CHEBI:59789"/>
    </ligand>
</feature>
<dbReference type="Gene3D" id="1.10.150.170">
    <property type="entry name" value="Putative methyltransferase TM0872, insert domain"/>
    <property type="match status" value="1"/>
</dbReference>
<accession>A0ABS9MIE4</accession>
<dbReference type="HAMAP" id="MF_01007">
    <property type="entry name" value="16SrRNA_methyltr_H"/>
    <property type="match status" value="1"/>
</dbReference>
<dbReference type="PIRSF" id="PIRSF004486">
    <property type="entry name" value="MraW"/>
    <property type="match status" value="1"/>
</dbReference>
<evidence type="ECO:0000256" key="1">
    <source>
        <dbReference type="ARBA" id="ARBA00010396"/>
    </source>
</evidence>
<name>A0ABS9MIE4_9FIRM</name>
<reference evidence="7 8" key="1">
    <citation type="submission" date="2022-01" db="EMBL/GenBank/DDBJ databases">
        <title>Collection of gut derived symbiotic bacterial strains cultured from healthy donors.</title>
        <authorList>
            <person name="Lin H."/>
            <person name="Kohout C."/>
            <person name="Waligurski E."/>
            <person name="Pamer E.G."/>
        </authorList>
    </citation>
    <scope>NUCLEOTIDE SEQUENCE [LARGE SCALE GENOMIC DNA]</scope>
    <source>
        <strain evidence="7 8">DFI.7.58</strain>
    </source>
</reference>
<dbReference type="InterPro" id="IPR029063">
    <property type="entry name" value="SAM-dependent_MTases_sf"/>
</dbReference>
<dbReference type="InterPro" id="IPR002903">
    <property type="entry name" value="RsmH"/>
</dbReference>
<dbReference type="Pfam" id="PF01795">
    <property type="entry name" value="Methyltransf_5"/>
    <property type="match status" value="1"/>
</dbReference>
<keyword evidence="3 6" id="KW-0489">Methyltransferase</keyword>
<dbReference type="SUPFAM" id="SSF81799">
    <property type="entry name" value="Putative methyltransferase TM0872, insert domain"/>
    <property type="match status" value="1"/>
</dbReference>
<keyword evidence="8" id="KW-1185">Reference proteome</keyword>
<keyword evidence="2 6" id="KW-0698">rRNA processing</keyword>
<comment type="caution">
    <text evidence="7">The sequence shown here is derived from an EMBL/GenBank/DDBJ whole genome shotgun (WGS) entry which is preliminary data.</text>
</comment>
<dbReference type="GO" id="GO:0008168">
    <property type="term" value="F:methyltransferase activity"/>
    <property type="evidence" value="ECO:0007669"/>
    <property type="project" value="UniProtKB-KW"/>
</dbReference>
<dbReference type="GO" id="GO:0032259">
    <property type="term" value="P:methylation"/>
    <property type="evidence" value="ECO:0007669"/>
    <property type="project" value="UniProtKB-KW"/>
</dbReference>
<evidence type="ECO:0000256" key="3">
    <source>
        <dbReference type="ARBA" id="ARBA00022603"/>
    </source>
</evidence>
<proteinExistence type="inferred from homology"/>
<gene>
    <name evidence="6 7" type="primary">rsmH</name>
    <name evidence="7" type="ORF">L0P57_06545</name>
</gene>
<comment type="catalytic activity">
    <reaction evidence="6">
        <text>cytidine(1402) in 16S rRNA + S-adenosyl-L-methionine = N(4)-methylcytidine(1402) in 16S rRNA + S-adenosyl-L-homocysteine + H(+)</text>
        <dbReference type="Rhea" id="RHEA:42928"/>
        <dbReference type="Rhea" id="RHEA-COMP:10286"/>
        <dbReference type="Rhea" id="RHEA-COMP:10287"/>
        <dbReference type="ChEBI" id="CHEBI:15378"/>
        <dbReference type="ChEBI" id="CHEBI:57856"/>
        <dbReference type="ChEBI" id="CHEBI:59789"/>
        <dbReference type="ChEBI" id="CHEBI:74506"/>
        <dbReference type="ChEBI" id="CHEBI:82748"/>
        <dbReference type="EC" id="2.1.1.199"/>
    </reaction>
</comment>
<feature type="binding site" evidence="6">
    <location>
        <position position="78"/>
    </location>
    <ligand>
        <name>S-adenosyl-L-methionine</name>
        <dbReference type="ChEBI" id="CHEBI:59789"/>
    </ligand>
</feature>
<sequence length="308" mass="33555">MEFQHKPVLFDEAIASLEIRPDGVYIDGTAGGGGHSKAIADRLTTGTLLSIDQDPDAVAVVKERLKGMACSTVVRANFSDMDRVARERGLVPVDGVLLDIGVSSYQLDTPERGFSYHSDAPLDMRMSKQGPSAKDLVNTLSWQELAEIISRYGEDRNAKSIAKGIVRAREDGPIETTGQLAEIIKASVPAAVRREQGHPARKTFQALRIEVNGELDALSDGLDAAFSILKPGGRLAVITFHSLEDRMVKQRMASWCQGCTCPPDFPVCVCGKKPKAKLLYKKGLAPTEAELEQNPRSRSARLRVCIKL</sequence>
<comment type="similarity">
    <text evidence="1 6">Belongs to the methyltransferase superfamily. RsmH family.</text>
</comment>
<dbReference type="Gene3D" id="3.40.50.150">
    <property type="entry name" value="Vaccinia Virus protein VP39"/>
    <property type="match status" value="1"/>
</dbReference>
<dbReference type="InterPro" id="IPR023397">
    <property type="entry name" value="SAM-dep_MeTrfase_MraW_recog"/>
</dbReference>
<keyword evidence="5 6" id="KW-0949">S-adenosyl-L-methionine</keyword>
<feature type="binding site" evidence="6">
    <location>
        <position position="106"/>
    </location>
    <ligand>
        <name>S-adenosyl-L-methionine</name>
        <dbReference type="ChEBI" id="CHEBI:59789"/>
    </ligand>
</feature>
<dbReference type="EMBL" id="JAKNHQ010000007">
    <property type="protein sequence ID" value="MCG4610590.1"/>
    <property type="molecule type" value="Genomic_DNA"/>
</dbReference>
<evidence type="ECO:0000256" key="2">
    <source>
        <dbReference type="ARBA" id="ARBA00022552"/>
    </source>
</evidence>
<organism evidence="7 8">
    <name type="scientific">Anaeromassilibacillus senegalensis</name>
    <dbReference type="NCBI Taxonomy" id="1673717"/>
    <lineage>
        <taxon>Bacteria</taxon>
        <taxon>Bacillati</taxon>
        <taxon>Bacillota</taxon>
        <taxon>Clostridia</taxon>
        <taxon>Eubacteriales</taxon>
        <taxon>Acutalibacteraceae</taxon>
        <taxon>Anaeromassilibacillus</taxon>
    </lineage>
</organism>
<protein>
    <recommendedName>
        <fullName evidence="6">Ribosomal RNA small subunit methyltransferase H</fullName>
        <ecNumber evidence="6">2.1.1.199</ecNumber>
    </recommendedName>
    <alternativeName>
        <fullName evidence="6">16S rRNA m(4)C1402 methyltransferase</fullName>
    </alternativeName>
    <alternativeName>
        <fullName evidence="6">rRNA (cytosine-N(4)-)-methyltransferase RsmH</fullName>
    </alternativeName>
</protein>
<feature type="binding site" evidence="6">
    <location>
        <position position="52"/>
    </location>
    <ligand>
        <name>S-adenosyl-L-methionine</name>
        <dbReference type="ChEBI" id="CHEBI:59789"/>
    </ligand>
</feature>
<evidence type="ECO:0000313" key="7">
    <source>
        <dbReference type="EMBL" id="MCG4610590.1"/>
    </source>
</evidence>
<dbReference type="Proteomes" id="UP001298681">
    <property type="component" value="Unassembled WGS sequence"/>
</dbReference>
<dbReference type="NCBIfam" id="TIGR00006">
    <property type="entry name" value="16S rRNA (cytosine(1402)-N(4))-methyltransferase RsmH"/>
    <property type="match status" value="1"/>
</dbReference>